<accession>A0ACB5R8R2</accession>
<evidence type="ECO:0000313" key="1">
    <source>
        <dbReference type="EMBL" id="GKX65579.1"/>
    </source>
</evidence>
<reference evidence="1" key="1">
    <citation type="journal article" date="2025" name="Int. J. Syst. Evol. Microbiol.">
        <title>Inconstantimicrobium mannanitabidum sp. nov., a novel member of the family Clostridiaceae isolated from anoxic soil under the treatment of reductive soil disinfestation.</title>
        <authorList>
            <person name="Ueki A."/>
            <person name="Tonouchi A."/>
            <person name="Honma S."/>
            <person name="Kaku N."/>
            <person name="Ueki K."/>
        </authorList>
    </citation>
    <scope>NUCLEOTIDE SEQUENCE</scope>
    <source>
        <strain evidence="1">TW13</strain>
    </source>
</reference>
<dbReference type="Proteomes" id="UP001058074">
    <property type="component" value="Unassembled WGS sequence"/>
</dbReference>
<sequence>MYLDFLKKGYISVEIKLFNPERLINLLWNRGIRVEKIEKKDVITLCMQIKYADYNEIRSMVKELHGEISIKNKKGIVVWLIKFKNRSSYIVGIILFLGIFYFLSGFVWGVEVDDNKFLSPYEVRKAVYSLGAKPGVRKDKINIKQLEKGIEDSNENIMWVRARIEGSVLKVTVQERITPPRNLQKNNEQVAHYKEIVAKMDGEIVMIYSSSGSPMVKRGDYVKKGDLLIEGAQGNEEHRYEVEPEGTVIAKTYEEKQVEIQISGNKKERTGQVDTDLYIEVAGKKIYLKKATKSYQDYDKIESKDNFIKQIQYFPKKEVPITDSKESLIEETVNKLQAEVQQNIEKSDKIVDKIINQEDLGNGKLRLKVVFVIERDITLKQ</sequence>
<keyword evidence="2" id="KW-1185">Reference proteome</keyword>
<name>A0ACB5R8R2_9CLOT</name>
<evidence type="ECO:0000313" key="2">
    <source>
        <dbReference type="Proteomes" id="UP001058074"/>
    </source>
</evidence>
<proteinExistence type="predicted"/>
<protein>
    <submittedName>
        <fullName evidence="1">Sporulation protein YqfD</fullName>
    </submittedName>
</protein>
<gene>
    <name evidence="1" type="primary">spoIV</name>
    <name evidence="1" type="ORF">rsdtw13_08370</name>
</gene>
<dbReference type="EMBL" id="BROD01000001">
    <property type="protein sequence ID" value="GKX65579.1"/>
    <property type="molecule type" value="Genomic_DNA"/>
</dbReference>
<organism evidence="1 2">
    <name type="scientific">Inconstantimicrobium mannanitabidum</name>
    <dbReference type="NCBI Taxonomy" id="1604901"/>
    <lineage>
        <taxon>Bacteria</taxon>
        <taxon>Bacillati</taxon>
        <taxon>Bacillota</taxon>
        <taxon>Clostridia</taxon>
        <taxon>Eubacteriales</taxon>
        <taxon>Clostridiaceae</taxon>
        <taxon>Inconstantimicrobium</taxon>
    </lineage>
</organism>
<comment type="caution">
    <text evidence="1">The sequence shown here is derived from an EMBL/GenBank/DDBJ whole genome shotgun (WGS) entry which is preliminary data.</text>
</comment>